<sequence length="85" mass="9738">MDYLRIVEQRNGRFQSKPFFSSSNEKPIPKVEGSKQQAENARGESQKGVFMRMNRICFNFGSRAHIAPSCPITTRLLRQNAIDGY</sequence>
<name>A0AAV0WV41_9HEMI</name>
<dbReference type="Proteomes" id="UP001160148">
    <property type="component" value="Unassembled WGS sequence"/>
</dbReference>
<feature type="compositionally biased region" description="Polar residues" evidence="1">
    <location>
        <begin position="15"/>
        <end position="25"/>
    </location>
</feature>
<feature type="region of interest" description="Disordered" evidence="1">
    <location>
        <begin position="15"/>
        <end position="45"/>
    </location>
</feature>
<reference evidence="2 3" key="1">
    <citation type="submission" date="2023-01" db="EMBL/GenBank/DDBJ databases">
        <authorList>
            <person name="Whitehead M."/>
        </authorList>
    </citation>
    <scope>NUCLEOTIDE SEQUENCE [LARGE SCALE GENOMIC DNA]</scope>
</reference>
<evidence type="ECO:0000256" key="1">
    <source>
        <dbReference type="SAM" id="MobiDB-lite"/>
    </source>
</evidence>
<evidence type="ECO:0000313" key="2">
    <source>
        <dbReference type="EMBL" id="CAI6359915.1"/>
    </source>
</evidence>
<dbReference type="EMBL" id="CARXXK010000002">
    <property type="protein sequence ID" value="CAI6359915.1"/>
    <property type="molecule type" value="Genomic_DNA"/>
</dbReference>
<gene>
    <name evidence="2" type="ORF">MEUPH1_LOCUS15277</name>
</gene>
<protein>
    <submittedName>
        <fullName evidence="2">Uncharacterized protein</fullName>
    </submittedName>
</protein>
<evidence type="ECO:0000313" key="3">
    <source>
        <dbReference type="Proteomes" id="UP001160148"/>
    </source>
</evidence>
<accession>A0AAV0WV41</accession>
<proteinExistence type="predicted"/>
<keyword evidence="3" id="KW-1185">Reference proteome</keyword>
<organism evidence="2 3">
    <name type="scientific">Macrosiphum euphorbiae</name>
    <name type="common">potato aphid</name>
    <dbReference type="NCBI Taxonomy" id="13131"/>
    <lineage>
        <taxon>Eukaryota</taxon>
        <taxon>Metazoa</taxon>
        <taxon>Ecdysozoa</taxon>
        <taxon>Arthropoda</taxon>
        <taxon>Hexapoda</taxon>
        <taxon>Insecta</taxon>
        <taxon>Pterygota</taxon>
        <taxon>Neoptera</taxon>
        <taxon>Paraneoptera</taxon>
        <taxon>Hemiptera</taxon>
        <taxon>Sternorrhyncha</taxon>
        <taxon>Aphidomorpha</taxon>
        <taxon>Aphidoidea</taxon>
        <taxon>Aphididae</taxon>
        <taxon>Macrosiphini</taxon>
        <taxon>Macrosiphum</taxon>
    </lineage>
</organism>
<comment type="caution">
    <text evidence="2">The sequence shown here is derived from an EMBL/GenBank/DDBJ whole genome shotgun (WGS) entry which is preliminary data.</text>
</comment>
<dbReference type="AlphaFoldDB" id="A0AAV0WV41"/>